<accession>A0A4Q5M0U4</accession>
<dbReference type="AlphaFoldDB" id="A0A4Q5M0U4"/>
<keyword evidence="3" id="KW-1185">Reference proteome</keyword>
<reference evidence="2 3" key="1">
    <citation type="submission" date="2019-02" db="EMBL/GenBank/DDBJ databases">
        <title>Bacterial novel species Emticicia sp. 17J42-9 isolated from soil.</title>
        <authorList>
            <person name="Jung H.-Y."/>
        </authorList>
    </citation>
    <scope>NUCLEOTIDE SEQUENCE [LARGE SCALE GENOMIC DNA]</scope>
    <source>
        <strain evidence="2 3">17J42-9</strain>
    </source>
</reference>
<protein>
    <submittedName>
        <fullName evidence="2">ROK family protein</fullName>
    </submittedName>
</protein>
<name>A0A4Q5M0U4_9BACT</name>
<comment type="similarity">
    <text evidence="1">Belongs to the ROK (NagC/XylR) family.</text>
</comment>
<sequence length="285" mass="30674">MNIGVDLGGTKIKAGVELNGTVIKQETILLKQKDSLSSTLQQLIGLIRPLMAYSASSIGIGVPSVVDTQKGIVYDVANIPSWKKVELKAILQEEFNVPVFVNNDVNCFALGECRFGVAKGFHSVVGVTTGTGLGSGIIINDELYTGNNCGAGEIGLLPYLDKNFEYYASNNFFEAIHGTTALAANQAAVAGDKHAIALWEKFGIHLGAALKAIMYIYDPEAIVLGGSLAKAYPFFETGMYQELNDFSFPQSLKRLKIFQSTDENIALLGAAALIPQELKNYVLKD</sequence>
<dbReference type="EMBL" id="SEWF01000015">
    <property type="protein sequence ID" value="RYU95453.1"/>
    <property type="molecule type" value="Genomic_DNA"/>
</dbReference>
<dbReference type="RefSeq" id="WP_130021286.1">
    <property type="nucleotide sequence ID" value="NZ_SEWF01000015.1"/>
</dbReference>
<evidence type="ECO:0000256" key="1">
    <source>
        <dbReference type="ARBA" id="ARBA00006479"/>
    </source>
</evidence>
<dbReference type="PANTHER" id="PTHR18964">
    <property type="entry name" value="ROK (REPRESSOR, ORF, KINASE) FAMILY"/>
    <property type="match status" value="1"/>
</dbReference>
<evidence type="ECO:0000313" key="3">
    <source>
        <dbReference type="Proteomes" id="UP000293162"/>
    </source>
</evidence>
<dbReference type="PANTHER" id="PTHR18964:SF149">
    <property type="entry name" value="BIFUNCTIONAL UDP-N-ACETYLGLUCOSAMINE 2-EPIMERASE_N-ACETYLMANNOSAMINE KINASE"/>
    <property type="match status" value="1"/>
</dbReference>
<dbReference type="OrthoDB" id="9810372at2"/>
<organism evidence="2 3">
    <name type="scientific">Emticicia agri</name>
    <dbReference type="NCBI Taxonomy" id="2492393"/>
    <lineage>
        <taxon>Bacteria</taxon>
        <taxon>Pseudomonadati</taxon>
        <taxon>Bacteroidota</taxon>
        <taxon>Cytophagia</taxon>
        <taxon>Cytophagales</taxon>
        <taxon>Leadbetterellaceae</taxon>
        <taxon>Emticicia</taxon>
    </lineage>
</organism>
<comment type="caution">
    <text evidence="2">The sequence shown here is derived from an EMBL/GenBank/DDBJ whole genome shotgun (WGS) entry which is preliminary data.</text>
</comment>
<dbReference type="Pfam" id="PF00480">
    <property type="entry name" value="ROK"/>
    <property type="match status" value="1"/>
</dbReference>
<evidence type="ECO:0000313" key="2">
    <source>
        <dbReference type="EMBL" id="RYU95453.1"/>
    </source>
</evidence>
<dbReference type="SUPFAM" id="SSF53067">
    <property type="entry name" value="Actin-like ATPase domain"/>
    <property type="match status" value="1"/>
</dbReference>
<dbReference type="InterPro" id="IPR000600">
    <property type="entry name" value="ROK"/>
</dbReference>
<dbReference type="InterPro" id="IPR043129">
    <property type="entry name" value="ATPase_NBD"/>
</dbReference>
<gene>
    <name evidence="2" type="ORF">EWM59_12360</name>
</gene>
<dbReference type="CDD" id="cd23763">
    <property type="entry name" value="ASKHA_ATPase_ROK"/>
    <property type="match status" value="1"/>
</dbReference>
<dbReference type="Gene3D" id="3.30.420.40">
    <property type="match status" value="2"/>
</dbReference>
<dbReference type="Proteomes" id="UP000293162">
    <property type="component" value="Unassembled WGS sequence"/>
</dbReference>
<proteinExistence type="inferred from homology"/>